<proteinExistence type="predicted"/>
<protein>
    <submittedName>
        <fullName evidence="7">Uncharacterized protein</fullName>
    </submittedName>
</protein>
<dbReference type="EMBL" id="JACEFO010002272">
    <property type="protein sequence ID" value="KAF8669154.1"/>
    <property type="molecule type" value="Genomic_DNA"/>
</dbReference>
<keyword evidence="1" id="KW-0723">Serine/threonine-protein kinase</keyword>
<dbReference type="Proteomes" id="UP000636709">
    <property type="component" value="Unassembled WGS sequence"/>
</dbReference>
<keyword evidence="5" id="KW-0067">ATP-binding</keyword>
<keyword evidence="6" id="KW-1133">Transmembrane helix</keyword>
<evidence type="ECO:0000256" key="5">
    <source>
        <dbReference type="ARBA" id="ARBA00022840"/>
    </source>
</evidence>
<keyword evidence="4" id="KW-0418">Kinase</keyword>
<evidence type="ECO:0000313" key="7">
    <source>
        <dbReference type="EMBL" id="KAF8669154.1"/>
    </source>
</evidence>
<keyword evidence="6" id="KW-0812">Transmembrane</keyword>
<evidence type="ECO:0000256" key="3">
    <source>
        <dbReference type="ARBA" id="ARBA00022741"/>
    </source>
</evidence>
<reference evidence="7" key="1">
    <citation type="submission" date="2020-07" db="EMBL/GenBank/DDBJ databases">
        <title>Genome sequence and genetic diversity analysis of an under-domesticated orphan crop, white fonio (Digitaria exilis).</title>
        <authorList>
            <person name="Bennetzen J.L."/>
            <person name="Chen S."/>
            <person name="Ma X."/>
            <person name="Wang X."/>
            <person name="Yssel A.E.J."/>
            <person name="Chaluvadi S.R."/>
            <person name="Johnson M."/>
            <person name="Gangashetty P."/>
            <person name="Hamidou F."/>
            <person name="Sanogo M.D."/>
            <person name="Zwaenepoel A."/>
            <person name="Wallace J."/>
            <person name="Van De Peer Y."/>
            <person name="Van Deynze A."/>
        </authorList>
    </citation>
    <scope>NUCLEOTIDE SEQUENCE</scope>
    <source>
        <tissue evidence="7">Leaves</tissue>
    </source>
</reference>
<feature type="transmembrane region" description="Helical" evidence="6">
    <location>
        <begin position="22"/>
        <end position="46"/>
    </location>
</feature>
<sequence>MGLAALSSWHLFTGRSRNKRGIVLAIALPLVAVMLAISTVCLCFLLRRRRPAREPIPSYSTNNSGDIERLDSLLLAISTLRAATDSFAENNRLGEGGFGAVYKDNPVDRPMMSTVNIMLNSGTVSLQAPLKPVFFIPKSGYYSTVYSESYPTAFQSTGNVKSGAISPNEVSITEMEPR</sequence>
<evidence type="ECO:0000256" key="2">
    <source>
        <dbReference type="ARBA" id="ARBA00022679"/>
    </source>
</evidence>
<dbReference type="PANTHER" id="PTHR27002:SF18">
    <property type="entry name" value="OS11G0549300 PROTEIN"/>
    <property type="match status" value="1"/>
</dbReference>
<dbReference type="AlphaFoldDB" id="A0A835AV86"/>
<evidence type="ECO:0000313" key="8">
    <source>
        <dbReference type="Proteomes" id="UP000636709"/>
    </source>
</evidence>
<dbReference type="GO" id="GO:0005886">
    <property type="term" value="C:plasma membrane"/>
    <property type="evidence" value="ECO:0007669"/>
    <property type="project" value="TreeGrafter"/>
</dbReference>
<dbReference type="GO" id="GO:0005524">
    <property type="term" value="F:ATP binding"/>
    <property type="evidence" value="ECO:0007669"/>
    <property type="project" value="UniProtKB-KW"/>
</dbReference>
<keyword evidence="3" id="KW-0547">Nucleotide-binding</keyword>
<keyword evidence="8" id="KW-1185">Reference proteome</keyword>
<name>A0A835AV86_9POAL</name>
<evidence type="ECO:0000256" key="1">
    <source>
        <dbReference type="ARBA" id="ARBA00022527"/>
    </source>
</evidence>
<keyword evidence="2" id="KW-0808">Transferase</keyword>
<gene>
    <name evidence="7" type="ORF">HU200_051481</name>
</gene>
<comment type="caution">
    <text evidence="7">The sequence shown here is derived from an EMBL/GenBank/DDBJ whole genome shotgun (WGS) entry which is preliminary data.</text>
</comment>
<dbReference type="OrthoDB" id="1731161at2759"/>
<dbReference type="Gene3D" id="3.30.200.20">
    <property type="entry name" value="Phosphorylase Kinase, domain 1"/>
    <property type="match status" value="1"/>
</dbReference>
<dbReference type="GO" id="GO:0004674">
    <property type="term" value="F:protein serine/threonine kinase activity"/>
    <property type="evidence" value="ECO:0007669"/>
    <property type="project" value="UniProtKB-KW"/>
</dbReference>
<evidence type="ECO:0000256" key="6">
    <source>
        <dbReference type="SAM" id="Phobius"/>
    </source>
</evidence>
<accession>A0A835AV86</accession>
<evidence type="ECO:0000256" key="4">
    <source>
        <dbReference type="ARBA" id="ARBA00022777"/>
    </source>
</evidence>
<dbReference type="PANTHER" id="PTHR27002">
    <property type="entry name" value="RECEPTOR-LIKE SERINE/THREONINE-PROTEIN KINASE SD1-8"/>
    <property type="match status" value="1"/>
</dbReference>
<organism evidence="7 8">
    <name type="scientific">Digitaria exilis</name>
    <dbReference type="NCBI Taxonomy" id="1010633"/>
    <lineage>
        <taxon>Eukaryota</taxon>
        <taxon>Viridiplantae</taxon>
        <taxon>Streptophyta</taxon>
        <taxon>Embryophyta</taxon>
        <taxon>Tracheophyta</taxon>
        <taxon>Spermatophyta</taxon>
        <taxon>Magnoliopsida</taxon>
        <taxon>Liliopsida</taxon>
        <taxon>Poales</taxon>
        <taxon>Poaceae</taxon>
        <taxon>PACMAD clade</taxon>
        <taxon>Panicoideae</taxon>
        <taxon>Panicodae</taxon>
        <taxon>Paniceae</taxon>
        <taxon>Anthephorinae</taxon>
        <taxon>Digitaria</taxon>
    </lineage>
</organism>
<keyword evidence="6" id="KW-0472">Membrane</keyword>